<keyword evidence="3" id="KW-1185">Reference proteome</keyword>
<name>A0A1K1XQN9_9GAMM</name>
<dbReference type="RefSeq" id="WP_072326252.1">
    <property type="nucleotide sequence ID" value="NZ_FPJW01000006.1"/>
</dbReference>
<evidence type="ECO:0000256" key="1">
    <source>
        <dbReference type="SAM" id="Phobius"/>
    </source>
</evidence>
<dbReference type="Proteomes" id="UP000182350">
    <property type="component" value="Unassembled WGS sequence"/>
</dbReference>
<organism evidence="2 3">
    <name type="scientific">Marinospirillum alkaliphilum DSM 21637</name>
    <dbReference type="NCBI Taxonomy" id="1122209"/>
    <lineage>
        <taxon>Bacteria</taxon>
        <taxon>Pseudomonadati</taxon>
        <taxon>Pseudomonadota</taxon>
        <taxon>Gammaproteobacteria</taxon>
        <taxon>Oceanospirillales</taxon>
        <taxon>Oceanospirillaceae</taxon>
        <taxon>Marinospirillum</taxon>
    </lineage>
</organism>
<dbReference type="STRING" id="1122209.SAMN02745752_01951"/>
<dbReference type="EMBL" id="FPJW01000006">
    <property type="protein sequence ID" value="SFX51365.1"/>
    <property type="molecule type" value="Genomic_DNA"/>
</dbReference>
<dbReference type="InterPro" id="IPR018643">
    <property type="entry name" value="DUF2069_membrane"/>
</dbReference>
<feature type="transmembrane region" description="Helical" evidence="1">
    <location>
        <begin position="75"/>
        <end position="95"/>
    </location>
</feature>
<keyword evidence="1" id="KW-0472">Membrane</keyword>
<dbReference type="Pfam" id="PF09842">
    <property type="entry name" value="DUF2069"/>
    <property type="match status" value="1"/>
</dbReference>
<reference evidence="2 3" key="1">
    <citation type="submission" date="2016-11" db="EMBL/GenBank/DDBJ databases">
        <authorList>
            <person name="Jaros S."/>
            <person name="Januszkiewicz K."/>
            <person name="Wedrychowicz H."/>
        </authorList>
    </citation>
    <scope>NUCLEOTIDE SEQUENCE [LARGE SCALE GENOMIC DNA]</scope>
    <source>
        <strain evidence="2 3">DSM 21637</strain>
    </source>
</reference>
<accession>A0A1K1XQN9</accession>
<feature type="transmembrane region" description="Helical" evidence="1">
    <location>
        <begin position="49"/>
        <end position="68"/>
    </location>
</feature>
<feature type="transmembrane region" description="Helical" evidence="1">
    <location>
        <begin position="101"/>
        <end position="119"/>
    </location>
</feature>
<dbReference type="AlphaFoldDB" id="A0A1K1XQN9"/>
<feature type="transmembrane region" description="Helical" evidence="1">
    <location>
        <begin position="21"/>
        <end position="43"/>
    </location>
</feature>
<protein>
    <submittedName>
        <fullName evidence="2">Uncharacterized membrane protein</fullName>
    </submittedName>
</protein>
<gene>
    <name evidence="2" type="ORF">SAMN02745752_01951</name>
</gene>
<evidence type="ECO:0000313" key="3">
    <source>
        <dbReference type="Proteomes" id="UP000182350"/>
    </source>
</evidence>
<evidence type="ECO:0000313" key="2">
    <source>
        <dbReference type="EMBL" id="SFX51365.1"/>
    </source>
</evidence>
<proteinExistence type="predicted"/>
<keyword evidence="1" id="KW-1133">Transmembrane helix</keyword>
<keyword evidence="1" id="KW-0812">Transmembrane</keyword>
<sequence>MKAAAPLPLKELNQKLLISRWLTLGSYFALLAILLAGIVIYPLPEGARLWIILPVLWLPLLVFLPGILKRNPRTHAWLCFVCLVYFMQGVTTFIVPGKAGIGALQALITVVLFSAAMMYGRWRGMELRGAWTN</sequence>